<dbReference type="InterPro" id="IPR049278">
    <property type="entry name" value="MS_channel_C"/>
</dbReference>
<dbReference type="SUPFAM" id="SSF82689">
    <property type="entry name" value="Mechanosensitive channel protein MscS (YggB), C-terminal domain"/>
    <property type="match status" value="1"/>
</dbReference>
<dbReference type="PANTHER" id="PTHR30460:SF0">
    <property type="entry name" value="MODERATE CONDUCTANCE MECHANOSENSITIVE CHANNEL YBIO"/>
    <property type="match status" value="1"/>
</dbReference>
<dbReference type="GO" id="GO:0008381">
    <property type="term" value="F:mechanosensitive monoatomic ion channel activity"/>
    <property type="evidence" value="ECO:0007669"/>
    <property type="project" value="InterPro"/>
</dbReference>
<feature type="transmembrane region" description="Helical" evidence="7">
    <location>
        <begin position="128"/>
        <end position="151"/>
    </location>
</feature>
<evidence type="ECO:0000256" key="1">
    <source>
        <dbReference type="ARBA" id="ARBA00004651"/>
    </source>
</evidence>
<evidence type="ECO:0000313" key="11">
    <source>
        <dbReference type="EMBL" id="SDC63817.1"/>
    </source>
</evidence>
<dbReference type="FunFam" id="2.30.30.60:FF:000001">
    <property type="entry name" value="MscS Mechanosensitive ion channel"/>
    <property type="match status" value="1"/>
</dbReference>
<dbReference type="InterPro" id="IPR049142">
    <property type="entry name" value="MS_channel_1st"/>
</dbReference>
<evidence type="ECO:0000259" key="10">
    <source>
        <dbReference type="Pfam" id="PF21088"/>
    </source>
</evidence>
<dbReference type="InterPro" id="IPR023408">
    <property type="entry name" value="MscS_beta-dom_sf"/>
</dbReference>
<feature type="transmembrane region" description="Helical" evidence="7">
    <location>
        <begin position="103"/>
        <end position="122"/>
    </location>
</feature>
<dbReference type="Pfam" id="PF00924">
    <property type="entry name" value="MS_channel_2nd"/>
    <property type="match status" value="1"/>
</dbReference>
<dbReference type="Pfam" id="PF21082">
    <property type="entry name" value="MS_channel_3rd"/>
    <property type="match status" value="1"/>
</dbReference>
<feature type="domain" description="Mechanosensitive ion channel MscS" evidence="8">
    <location>
        <begin position="150"/>
        <end position="210"/>
    </location>
</feature>
<dbReference type="OrthoDB" id="4638917at2"/>
<evidence type="ECO:0000313" key="12">
    <source>
        <dbReference type="Proteomes" id="UP000199039"/>
    </source>
</evidence>
<proteinExistence type="inferred from homology"/>
<dbReference type="Gene3D" id="2.30.30.60">
    <property type="match status" value="1"/>
</dbReference>
<sequence>MYFADLVPDDLVPDTVDQTSANSWVTWFLGTPLRLLLTALIGALVLVIVRRLIKSTTDHLADGTWMNRPGLRELGATDMGAALLRANPLANARRAQRARTIGSVLRSTSTLIIGSIVALMMLDDVGMNITPLLASAGVVGVALGFGAQSLVRDFLSGMFLLMEDQYGVGDTITVGDVSGTVEAVALRITKIRDEAGTLWFIRNGEILRVGNRTQGWSRAVIDVAVPADTDLAKARAALVRAGERITGDPVLSGYLQEDPEVVGIESLSADSVLLKVQVKTDPAMQWEVARALREAVRLELEAAGIALAA</sequence>
<organism evidence="11 12">
    <name type="scientific">Sanguibacter gelidistatuariae</name>
    <dbReference type="NCBI Taxonomy" id="1814289"/>
    <lineage>
        <taxon>Bacteria</taxon>
        <taxon>Bacillati</taxon>
        <taxon>Actinomycetota</taxon>
        <taxon>Actinomycetes</taxon>
        <taxon>Micrococcales</taxon>
        <taxon>Sanguibacteraceae</taxon>
        <taxon>Sanguibacter</taxon>
    </lineage>
</organism>
<evidence type="ECO:0000256" key="6">
    <source>
        <dbReference type="ARBA" id="ARBA00023136"/>
    </source>
</evidence>
<dbReference type="InterPro" id="IPR010920">
    <property type="entry name" value="LSM_dom_sf"/>
</dbReference>
<gene>
    <name evidence="11" type="ORF">SAMN05216410_2077</name>
</gene>
<dbReference type="SUPFAM" id="SSF50182">
    <property type="entry name" value="Sm-like ribonucleoproteins"/>
    <property type="match status" value="1"/>
</dbReference>
<feature type="domain" description="Mechanosensitive ion channel MscS C-terminal" evidence="9">
    <location>
        <begin position="220"/>
        <end position="306"/>
    </location>
</feature>
<keyword evidence="6 7" id="KW-0472">Membrane</keyword>
<evidence type="ECO:0000259" key="9">
    <source>
        <dbReference type="Pfam" id="PF21082"/>
    </source>
</evidence>
<dbReference type="Gene3D" id="1.10.287.1260">
    <property type="match status" value="1"/>
</dbReference>
<feature type="transmembrane region" description="Helical" evidence="7">
    <location>
        <begin position="24"/>
        <end position="49"/>
    </location>
</feature>
<evidence type="ECO:0000256" key="2">
    <source>
        <dbReference type="ARBA" id="ARBA00008017"/>
    </source>
</evidence>
<reference evidence="11 12" key="1">
    <citation type="submission" date="2016-09" db="EMBL/GenBank/DDBJ databases">
        <authorList>
            <person name="Capua I."/>
            <person name="De Benedictis P."/>
            <person name="Joannis T."/>
            <person name="Lombin L.H."/>
            <person name="Cattoli G."/>
        </authorList>
    </citation>
    <scope>NUCLEOTIDE SEQUENCE [LARGE SCALE GENOMIC DNA]</scope>
    <source>
        <strain evidence="11 12">ISLP-3</strain>
    </source>
</reference>
<dbReference type="AlphaFoldDB" id="A0A1G6N8W9"/>
<dbReference type="EMBL" id="FMYH01000003">
    <property type="protein sequence ID" value="SDC63817.1"/>
    <property type="molecule type" value="Genomic_DNA"/>
</dbReference>
<evidence type="ECO:0000259" key="8">
    <source>
        <dbReference type="Pfam" id="PF00924"/>
    </source>
</evidence>
<dbReference type="Proteomes" id="UP000199039">
    <property type="component" value="Unassembled WGS sequence"/>
</dbReference>
<dbReference type="Gene3D" id="3.30.70.100">
    <property type="match status" value="1"/>
</dbReference>
<comment type="subcellular location">
    <subcellularLocation>
        <location evidence="1">Cell membrane</location>
        <topology evidence="1">Multi-pass membrane protein</topology>
    </subcellularLocation>
</comment>
<keyword evidence="4 7" id="KW-0812">Transmembrane</keyword>
<accession>A0A1G6N8W9</accession>
<dbReference type="RefSeq" id="WP_093182957.1">
    <property type="nucleotide sequence ID" value="NZ_FMYH01000003.1"/>
</dbReference>
<keyword evidence="12" id="KW-1185">Reference proteome</keyword>
<dbReference type="STRING" id="1814289.SAMN05216410_2077"/>
<dbReference type="InterPro" id="IPR045276">
    <property type="entry name" value="YbiO_bact"/>
</dbReference>
<keyword evidence="3" id="KW-1003">Cell membrane</keyword>
<keyword evidence="5 7" id="KW-1133">Transmembrane helix</keyword>
<evidence type="ECO:0000256" key="4">
    <source>
        <dbReference type="ARBA" id="ARBA00022692"/>
    </source>
</evidence>
<dbReference type="Pfam" id="PF21088">
    <property type="entry name" value="MS_channel_1st"/>
    <property type="match status" value="1"/>
</dbReference>
<dbReference type="InterPro" id="IPR011066">
    <property type="entry name" value="MscS_channel_C_sf"/>
</dbReference>
<dbReference type="SUPFAM" id="SSF82861">
    <property type="entry name" value="Mechanosensitive channel protein MscS (YggB), transmembrane region"/>
    <property type="match status" value="1"/>
</dbReference>
<dbReference type="InterPro" id="IPR006685">
    <property type="entry name" value="MscS_channel_2nd"/>
</dbReference>
<dbReference type="GO" id="GO:0005886">
    <property type="term" value="C:plasma membrane"/>
    <property type="evidence" value="ECO:0007669"/>
    <property type="project" value="UniProtKB-SubCell"/>
</dbReference>
<dbReference type="InterPro" id="IPR011014">
    <property type="entry name" value="MscS_channel_TM-2"/>
</dbReference>
<protein>
    <submittedName>
        <fullName evidence="11">Small conductance mechanosensitive channel</fullName>
    </submittedName>
</protein>
<evidence type="ECO:0000256" key="7">
    <source>
        <dbReference type="SAM" id="Phobius"/>
    </source>
</evidence>
<dbReference type="PANTHER" id="PTHR30460">
    <property type="entry name" value="MODERATE CONDUCTANCE MECHANOSENSITIVE CHANNEL YBIO"/>
    <property type="match status" value="1"/>
</dbReference>
<name>A0A1G6N8W9_9MICO</name>
<feature type="domain" description="Mechanosensitive ion channel transmembrane helices 2/3" evidence="10">
    <location>
        <begin position="110"/>
        <end position="148"/>
    </location>
</feature>
<evidence type="ECO:0000256" key="3">
    <source>
        <dbReference type="ARBA" id="ARBA00022475"/>
    </source>
</evidence>
<evidence type="ECO:0000256" key="5">
    <source>
        <dbReference type="ARBA" id="ARBA00022989"/>
    </source>
</evidence>
<comment type="similarity">
    <text evidence="2">Belongs to the MscS (TC 1.A.23) family.</text>
</comment>